<reference evidence="3 4" key="1">
    <citation type="submission" date="2020-05" db="EMBL/GenBank/DDBJ databases">
        <authorList>
            <person name="Mo P."/>
        </authorList>
    </citation>
    <scope>NUCLEOTIDE SEQUENCE [LARGE SCALE GENOMIC DNA]</scope>
    <source>
        <strain evidence="3 4">Gen01</strain>
    </source>
</reference>
<proteinExistence type="predicted"/>
<gene>
    <name evidence="3" type="ORF">HOP40_18285</name>
</gene>
<keyword evidence="4" id="KW-1185">Reference proteome</keyword>
<evidence type="ECO:0000313" key="4">
    <source>
        <dbReference type="Proteomes" id="UP000505377"/>
    </source>
</evidence>
<evidence type="ECO:0000259" key="2">
    <source>
        <dbReference type="Pfam" id="PF10099"/>
    </source>
</evidence>
<dbReference type="AlphaFoldDB" id="A0A6M6JKE6"/>
<feature type="domain" description="Anti-sigma K factor RskA C-terminal" evidence="2">
    <location>
        <begin position="94"/>
        <end position="219"/>
    </location>
</feature>
<organism evidence="3 4">
    <name type="scientific">Pseudonocardia broussonetiae</name>
    <dbReference type="NCBI Taxonomy" id="2736640"/>
    <lineage>
        <taxon>Bacteria</taxon>
        <taxon>Bacillati</taxon>
        <taxon>Actinomycetota</taxon>
        <taxon>Actinomycetes</taxon>
        <taxon>Pseudonocardiales</taxon>
        <taxon>Pseudonocardiaceae</taxon>
        <taxon>Pseudonocardia</taxon>
    </lineage>
</organism>
<protein>
    <submittedName>
        <fullName evidence="3">Anti-sigma factor</fullName>
    </submittedName>
</protein>
<dbReference type="Proteomes" id="UP000505377">
    <property type="component" value="Chromosome"/>
</dbReference>
<keyword evidence="1" id="KW-0472">Membrane</keyword>
<sequence length="233" mass="24199">MWHPDPDLLTLAALPAEARDPAVQRHLEGCALCRGHVESLRRTVDLAVAGAADGSEYGEPPDRVWAAITGELHITPDTAPAPVSRRFLRRAAVPVAAALVALMAGLGLGWAVASAPPRPGPQAVLATVDAAEPGASGTAGLAEDRGRRVVVVRVEGAVPPPGTDYLEAWLMDTSGGGLVSLGALARDGDGYRGEFSVPADLPTARFATVDVSAERWDGDERHSRTSLVRGALT</sequence>
<dbReference type="InterPro" id="IPR018764">
    <property type="entry name" value="RskA_C"/>
</dbReference>
<dbReference type="EMBL" id="CP053564">
    <property type="protein sequence ID" value="QJY47520.1"/>
    <property type="molecule type" value="Genomic_DNA"/>
</dbReference>
<keyword evidence="1" id="KW-1133">Transmembrane helix</keyword>
<evidence type="ECO:0000313" key="3">
    <source>
        <dbReference type="EMBL" id="QJY47520.1"/>
    </source>
</evidence>
<evidence type="ECO:0000256" key="1">
    <source>
        <dbReference type="SAM" id="Phobius"/>
    </source>
</evidence>
<dbReference type="Pfam" id="PF10099">
    <property type="entry name" value="RskA_C"/>
    <property type="match status" value="1"/>
</dbReference>
<name>A0A6M6JKE6_9PSEU</name>
<accession>A0A6M6JKE6</accession>
<dbReference type="RefSeq" id="WP_172160202.1">
    <property type="nucleotide sequence ID" value="NZ_CP053564.1"/>
</dbReference>
<keyword evidence="1" id="KW-0812">Transmembrane</keyword>
<dbReference type="GO" id="GO:0005886">
    <property type="term" value="C:plasma membrane"/>
    <property type="evidence" value="ECO:0007669"/>
    <property type="project" value="InterPro"/>
</dbReference>
<feature type="transmembrane region" description="Helical" evidence="1">
    <location>
        <begin position="91"/>
        <end position="113"/>
    </location>
</feature>
<dbReference type="KEGG" id="pbro:HOP40_18285"/>